<dbReference type="EC" id="2.1.1.171" evidence="3 8"/>
<dbReference type="GO" id="GO:0003676">
    <property type="term" value="F:nucleic acid binding"/>
    <property type="evidence" value="ECO:0007669"/>
    <property type="project" value="InterPro"/>
</dbReference>
<evidence type="ECO:0000256" key="7">
    <source>
        <dbReference type="ARBA" id="ARBA00048326"/>
    </source>
</evidence>
<evidence type="ECO:0000256" key="8">
    <source>
        <dbReference type="PIRNR" id="PIRNR004553"/>
    </source>
</evidence>
<dbReference type="PIRSF" id="PIRSF004553">
    <property type="entry name" value="CHP00095"/>
    <property type="match status" value="1"/>
</dbReference>
<evidence type="ECO:0000256" key="1">
    <source>
        <dbReference type="ARBA" id="ARBA00002649"/>
    </source>
</evidence>
<comment type="function">
    <text evidence="1 8">Specifically methylates the guanine in position 966 of 16S rRNA in the assembled 30S particle.</text>
</comment>
<keyword evidence="5 8" id="KW-0489">Methyltransferase</keyword>
<dbReference type="EMBL" id="SMSE01000001">
    <property type="protein sequence ID" value="TDG15691.1"/>
    <property type="molecule type" value="Genomic_DNA"/>
</dbReference>
<keyword evidence="8" id="KW-0949">S-adenosyl-L-methionine</keyword>
<keyword evidence="10" id="KW-1185">Reference proteome</keyword>
<dbReference type="PANTHER" id="PTHR43542">
    <property type="entry name" value="METHYLTRANSFERASE"/>
    <property type="match status" value="1"/>
</dbReference>
<evidence type="ECO:0000313" key="10">
    <source>
        <dbReference type="Proteomes" id="UP000295554"/>
    </source>
</evidence>
<dbReference type="Proteomes" id="UP000295554">
    <property type="component" value="Unassembled WGS sequence"/>
</dbReference>
<comment type="catalytic activity">
    <reaction evidence="7 8">
        <text>guanosine(966) in 16S rRNA + S-adenosyl-L-methionine = N(2)-methylguanosine(966) in 16S rRNA + S-adenosyl-L-homocysteine + H(+)</text>
        <dbReference type="Rhea" id="RHEA:23548"/>
        <dbReference type="Rhea" id="RHEA-COMP:10211"/>
        <dbReference type="Rhea" id="RHEA-COMP:10212"/>
        <dbReference type="ChEBI" id="CHEBI:15378"/>
        <dbReference type="ChEBI" id="CHEBI:57856"/>
        <dbReference type="ChEBI" id="CHEBI:59789"/>
        <dbReference type="ChEBI" id="CHEBI:74269"/>
        <dbReference type="ChEBI" id="CHEBI:74481"/>
        <dbReference type="EC" id="2.1.1.171"/>
    </reaction>
</comment>
<name>A0A4R5LW92_9GAMM</name>
<dbReference type="AlphaFoldDB" id="A0A4R5LW92"/>
<evidence type="ECO:0000256" key="4">
    <source>
        <dbReference type="ARBA" id="ARBA00013682"/>
    </source>
</evidence>
<comment type="similarity">
    <text evidence="2 8">Belongs to the methyltransferase superfamily. RsmD family.</text>
</comment>
<evidence type="ECO:0000256" key="6">
    <source>
        <dbReference type="ARBA" id="ARBA00022679"/>
    </source>
</evidence>
<dbReference type="InterPro" id="IPR029063">
    <property type="entry name" value="SAM-dependent_MTases_sf"/>
</dbReference>
<dbReference type="SUPFAM" id="SSF53335">
    <property type="entry name" value="S-adenosyl-L-methionine-dependent methyltransferases"/>
    <property type="match status" value="1"/>
</dbReference>
<sequence>MSRGTKARGRASQLRIIGGQWRGRKLSFRPVAGLRPTTDRVRETLFNWLAPDIHAARCLDLFAGSGVLGLEALSRGAASCDFVERDAATLGQVENHLATLDARDRGHCHRIGAINFLEQAADRWDIVFIDPPFGQGLVGPSCALLGAKQQVTDNGLVYIETGASEALPSLPPGWELHREKKAGDVCYRLFVVRSA</sequence>
<dbReference type="NCBIfam" id="TIGR00095">
    <property type="entry name" value="16S rRNA (guanine(966)-N(2))-methyltransferase RsmD"/>
    <property type="match status" value="1"/>
</dbReference>
<dbReference type="CDD" id="cd02440">
    <property type="entry name" value="AdoMet_MTases"/>
    <property type="match status" value="1"/>
</dbReference>
<evidence type="ECO:0000256" key="5">
    <source>
        <dbReference type="ARBA" id="ARBA00022603"/>
    </source>
</evidence>
<dbReference type="PANTHER" id="PTHR43542:SF1">
    <property type="entry name" value="METHYLTRANSFERASE"/>
    <property type="match status" value="1"/>
</dbReference>
<dbReference type="Gene3D" id="3.40.50.150">
    <property type="entry name" value="Vaccinia Virus protein VP39"/>
    <property type="match status" value="1"/>
</dbReference>
<reference evidence="9 10" key="1">
    <citation type="submission" date="2019-03" db="EMBL/GenBank/DDBJ databases">
        <title>Seongchinamella monodicae gen. nov., sp. nov., a novel member of the Gammaproteobacteria isolated from a tidal mudflat of beach.</title>
        <authorList>
            <person name="Yang H.G."/>
            <person name="Kang J.W."/>
            <person name="Lee S.D."/>
        </authorList>
    </citation>
    <scope>NUCLEOTIDE SEQUENCE [LARGE SCALE GENOMIC DNA]</scope>
    <source>
        <strain evidence="9 10">GH4-78</strain>
    </source>
</reference>
<organism evidence="9 10">
    <name type="scientific">Seongchinamella unica</name>
    <dbReference type="NCBI Taxonomy" id="2547392"/>
    <lineage>
        <taxon>Bacteria</taxon>
        <taxon>Pseudomonadati</taxon>
        <taxon>Pseudomonadota</taxon>
        <taxon>Gammaproteobacteria</taxon>
        <taxon>Cellvibrionales</taxon>
        <taxon>Halieaceae</taxon>
        <taxon>Seongchinamella</taxon>
    </lineage>
</organism>
<gene>
    <name evidence="9" type="primary">rsmD</name>
    <name evidence="9" type="ORF">E2F43_05565</name>
</gene>
<dbReference type="GO" id="GO:0052913">
    <property type="term" value="F:16S rRNA (guanine(966)-N(2))-methyltransferase activity"/>
    <property type="evidence" value="ECO:0007669"/>
    <property type="project" value="UniProtKB-EC"/>
</dbReference>
<evidence type="ECO:0000313" key="9">
    <source>
        <dbReference type="EMBL" id="TDG15691.1"/>
    </source>
</evidence>
<protein>
    <recommendedName>
        <fullName evidence="4 8">Ribosomal RNA small subunit methyltransferase D</fullName>
        <ecNumber evidence="3 8">2.1.1.171</ecNumber>
    </recommendedName>
</protein>
<keyword evidence="6 8" id="KW-0808">Transferase</keyword>
<dbReference type="Pfam" id="PF03602">
    <property type="entry name" value="Cons_hypoth95"/>
    <property type="match status" value="1"/>
</dbReference>
<dbReference type="PROSITE" id="PS00092">
    <property type="entry name" value="N6_MTASE"/>
    <property type="match status" value="1"/>
</dbReference>
<proteinExistence type="inferred from homology"/>
<dbReference type="InterPro" id="IPR004398">
    <property type="entry name" value="RNA_MeTrfase_RsmD"/>
</dbReference>
<evidence type="ECO:0000256" key="2">
    <source>
        <dbReference type="ARBA" id="ARBA00005269"/>
    </source>
</evidence>
<comment type="caution">
    <text evidence="9">The sequence shown here is derived from an EMBL/GenBank/DDBJ whole genome shotgun (WGS) entry which is preliminary data.</text>
</comment>
<dbReference type="InterPro" id="IPR002052">
    <property type="entry name" value="DNA_methylase_N6_adenine_CS"/>
</dbReference>
<dbReference type="OrthoDB" id="9803017at2"/>
<dbReference type="RefSeq" id="WP_133210397.1">
    <property type="nucleotide sequence ID" value="NZ_SMSE01000001.1"/>
</dbReference>
<evidence type="ECO:0000256" key="3">
    <source>
        <dbReference type="ARBA" id="ARBA00012141"/>
    </source>
</evidence>
<keyword evidence="8" id="KW-0698">rRNA processing</keyword>
<accession>A0A4R5LW92</accession>